<dbReference type="InterPro" id="IPR011009">
    <property type="entry name" value="Kinase-like_dom_sf"/>
</dbReference>
<gene>
    <name evidence="2" type="ORF">PYH38_003502</name>
</gene>
<protein>
    <submittedName>
        <fullName evidence="2">Protein kinase</fullName>
    </submittedName>
</protein>
<keyword evidence="3" id="KW-1185">Reference proteome</keyword>
<feature type="domain" description="Protein kinase" evidence="1">
    <location>
        <begin position="25"/>
        <end position="300"/>
    </location>
</feature>
<evidence type="ECO:0000259" key="1">
    <source>
        <dbReference type="PROSITE" id="PS50011"/>
    </source>
</evidence>
<dbReference type="SUPFAM" id="SSF56112">
    <property type="entry name" value="Protein kinase-like (PK-like)"/>
    <property type="match status" value="1"/>
</dbReference>
<proteinExistence type="predicted"/>
<keyword evidence="2" id="KW-0808">Transferase</keyword>
<dbReference type="PANTHER" id="PTHR24359">
    <property type="entry name" value="SERINE/THREONINE-PROTEIN KINASE SBK1"/>
    <property type="match status" value="1"/>
</dbReference>
<name>A0ABY8D152_9HYPH</name>
<dbReference type="Pfam" id="PF00069">
    <property type="entry name" value="Pkinase"/>
    <property type="match status" value="1"/>
</dbReference>
<dbReference type="PANTHER" id="PTHR24359:SF1">
    <property type="entry name" value="INHIBITOR OF NUCLEAR FACTOR KAPPA-B KINASE EPSILON SUBUNIT HOMOLOG 1-RELATED"/>
    <property type="match status" value="1"/>
</dbReference>
<dbReference type="Proteomes" id="UP001235547">
    <property type="component" value="Chromosome 1"/>
</dbReference>
<dbReference type="InterPro" id="IPR008271">
    <property type="entry name" value="Ser/Thr_kinase_AS"/>
</dbReference>
<accession>A0ABY8D152</accession>
<dbReference type="EMBL" id="CP120371">
    <property type="protein sequence ID" value="WEX84606.1"/>
    <property type="molecule type" value="Genomic_DNA"/>
</dbReference>
<dbReference type="PROSITE" id="PS00108">
    <property type="entry name" value="PROTEIN_KINASE_ST"/>
    <property type="match status" value="1"/>
</dbReference>
<dbReference type="Gene3D" id="1.10.510.10">
    <property type="entry name" value="Transferase(Phosphotransferase) domain 1"/>
    <property type="match status" value="1"/>
</dbReference>
<evidence type="ECO:0000313" key="2">
    <source>
        <dbReference type="EMBL" id="WEX84606.1"/>
    </source>
</evidence>
<dbReference type="GO" id="GO:0016301">
    <property type="term" value="F:kinase activity"/>
    <property type="evidence" value="ECO:0007669"/>
    <property type="project" value="UniProtKB-KW"/>
</dbReference>
<evidence type="ECO:0000313" key="3">
    <source>
        <dbReference type="Proteomes" id="UP001235547"/>
    </source>
</evidence>
<dbReference type="InterPro" id="IPR000719">
    <property type="entry name" value="Prot_kinase_dom"/>
</dbReference>
<sequence length="456" mass="50728">MSISDSENTNRAIADRWCAAQGTGWRVVDTAGRGGTAPVFELETPIGPRALKLLDQGYSTGALREESIRRITIQITEIGVHDCPYLVKVFDGGEFEDRLFLLMNRAPGGELTKVLDVIPREKIANIVDQVARACLFLRHRGLCHRDIKSENIFVTDDFNQATLLDVSVVRKVYDPLGLGTDHGNSLPVVATSRYTPPEYLFRLLEPSEELWHAVDVYQLGCLIHDLVMRVQIFHDEYQRASDNRYRFAWIVATKTPTISASDVDTGLILLGQRAVDKNWQRRSALRIEDFLQEADSRSRLGLEAIGLLPREKAKEGLAAGPLTLRTVLSHHAQELKEAVREYQVEKGITATHAAFPLGDDLHWCVSFDWALPGNQAGIFERVKLSYELYLEQSLQDPQIAMRARLNAGTESGEKTVTLELPPVAIDDASSGTLFSNAIAAINDLAKQLMNNPAEGN</sequence>
<dbReference type="SMART" id="SM00220">
    <property type="entry name" value="S_TKc"/>
    <property type="match status" value="1"/>
</dbReference>
<dbReference type="PROSITE" id="PS50011">
    <property type="entry name" value="PROTEIN_KINASE_DOM"/>
    <property type="match status" value="1"/>
</dbReference>
<reference evidence="2 3" key="1">
    <citation type="submission" date="2023-03" db="EMBL/GenBank/DDBJ databases">
        <authorList>
            <person name="Kaur S."/>
            <person name="Espinosa-Saiz D."/>
            <person name="Velazquez E."/>
            <person name="Menendez E."/>
            <person name="diCenzo G.C."/>
        </authorList>
    </citation>
    <scope>NUCLEOTIDE SEQUENCE [LARGE SCALE GENOMIC DNA]</scope>
    <source>
        <strain evidence="2 3">LMG 27395</strain>
    </source>
</reference>
<keyword evidence="2" id="KW-0418">Kinase</keyword>
<organism evidence="2 3">
    <name type="scientific">Sinorhizobium numidicum</name>
    <dbReference type="NCBI Taxonomy" id="680248"/>
    <lineage>
        <taxon>Bacteria</taxon>
        <taxon>Pseudomonadati</taxon>
        <taxon>Pseudomonadota</taxon>
        <taxon>Alphaproteobacteria</taxon>
        <taxon>Hyphomicrobiales</taxon>
        <taxon>Rhizobiaceae</taxon>
        <taxon>Sinorhizobium/Ensifer group</taxon>
        <taxon>Sinorhizobium</taxon>
    </lineage>
</organism>
<dbReference type="RefSeq" id="WP_280735526.1">
    <property type="nucleotide sequence ID" value="NZ_CP120368.1"/>
</dbReference>